<keyword evidence="7 8" id="KW-0472">Membrane</keyword>
<dbReference type="Pfam" id="PF05405">
    <property type="entry name" value="Mt_ATP-synt_B"/>
    <property type="match status" value="1"/>
</dbReference>
<dbReference type="EMBL" id="LATX01002242">
    <property type="protein sequence ID" value="KTB32255.1"/>
    <property type="molecule type" value="Genomic_DNA"/>
</dbReference>
<comment type="subunit">
    <text evidence="8">F-type ATPases have 2 components, CF(1) - the catalytic core - and CF(0) - the membrane proton channel. In yeast, the dimeric form of ATP synthase consists of 17 polypeptides: alpha, beta, gamma, delta, epsilon, 4 (B), 5 (OSCP), 6 (A), 8, 9 (C), d, E (Tim11), f, g, h, i/j and k.</text>
</comment>
<dbReference type="SUPFAM" id="SSF161060">
    <property type="entry name" value="ATP synthase B chain-like"/>
    <property type="match status" value="1"/>
</dbReference>
<keyword evidence="3 8" id="KW-0375">Hydrogen ion transport</keyword>
<sequence>MASRIAINSLRAAARPRVAATVPRAVACRSMASSSNPPPEQRAQEIVDKLPSSPNLITKTGTALLGTGLAAAAISQELYVMNEETVLLVGSIIFFTYVAKIIREPYSNWAQSQIDKIKGVLDRARAEHTQAVKDRIDSVGQLKDVVSLTQGLYALSKARTHQSIFLHYAHKQKVALASELKAVLDSWVRFEQQQKESEQAALTKTVIDKVLASLQDEKTQKDVLLAAVAEVEQMVKNKAI</sequence>
<gene>
    <name evidence="9" type="ORF">WG66_15105</name>
</gene>
<dbReference type="eggNOG" id="KOG3976">
    <property type="taxonomic scope" value="Eukaryota"/>
</dbReference>
<evidence type="ECO:0000256" key="8">
    <source>
        <dbReference type="RuleBase" id="RU368017"/>
    </source>
</evidence>
<comment type="subcellular location">
    <subcellularLocation>
        <location evidence="8">Mitochondrion</location>
    </subcellularLocation>
    <subcellularLocation>
        <location evidence="8">Mitochondrion inner membrane</location>
    </subcellularLocation>
</comment>
<evidence type="ECO:0000313" key="10">
    <source>
        <dbReference type="Proteomes" id="UP000054988"/>
    </source>
</evidence>
<name>A0A0W0F7F2_MONRR</name>
<evidence type="ECO:0000313" key="9">
    <source>
        <dbReference type="EMBL" id="KTB32255.1"/>
    </source>
</evidence>
<dbReference type="AlphaFoldDB" id="A0A0W0F7F2"/>
<dbReference type="GO" id="GO:0045259">
    <property type="term" value="C:proton-transporting ATP synthase complex"/>
    <property type="evidence" value="ECO:0007669"/>
    <property type="project" value="UniProtKB-KW"/>
</dbReference>
<dbReference type="Proteomes" id="UP000054988">
    <property type="component" value="Unassembled WGS sequence"/>
</dbReference>
<dbReference type="PANTHER" id="PTHR12733:SF3">
    <property type="entry name" value="ATP SYNTHASE F(0) COMPLEX SUBUNIT B1, MITOCHONDRIAL"/>
    <property type="match status" value="1"/>
</dbReference>
<evidence type="ECO:0000256" key="2">
    <source>
        <dbReference type="ARBA" id="ARBA00022547"/>
    </source>
</evidence>
<evidence type="ECO:0000256" key="6">
    <source>
        <dbReference type="ARBA" id="ARBA00023128"/>
    </source>
</evidence>
<dbReference type="GO" id="GO:0046933">
    <property type="term" value="F:proton-transporting ATP synthase activity, rotational mechanism"/>
    <property type="evidence" value="ECO:0007669"/>
    <property type="project" value="TreeGrafter"/>
</dbReference>
<evidence type="ECO:0000256" key="1">
    <source>
        <dbReference type="ARBA" id="ARBA00022448"/>
    </source>
</evidence>
<evidence type="ECO:0000256" key="7">
    <source>
        <dbReference type="ARBA" id="ARBA00023136"/>
    </source>
</evidence>
<protein>
    <recommendedName>
        <fullName evidence="8">ATP synthase subunit 4</fullName>
    </recommendedName>
</protein>
<reference evidence="9 10" key="1">
    <citation type="submission" date="2015-12" db="EMBL/GenBank/DDBJ databases">
        <title>Draft genome sequence of Moniliophthora roreri, the causal agent of frosty pod rot of cacao.</title>
        <authorList>
            <person name="Aime M.C."/>
            <person name="Diaz-Valderrama J.R."/>
            <person name="Kijpornyongpan T."/>
            <person name="Phillips-Mora W."/>
        </authorList>
    </citation>
    <scope>NUCLEOTIDE SEQUENCE [LARGE SCALE GENOMIC DNA]</scope>
    <source>
        <strain evidence="9 10">MCA 2952</strain>
    </source>
</reference>
<evidence type="ECO:0000256" key="5">
    <source>
        <dbReference type="ARBA" id="ARBA00023065"/>
    </source>
</evidence>
<accession>A0A0W0F7F2</accession>
<dbReference type="InterPro" id="IPR013837">
    <property type="entry name" value="ATP_synth_F0_suB"/>
</dbReference>
<comment type="caution">
    <text evidence="9">The sequence shown here is derived from an EMBL/GenBank/DDBJ whole genome shotgun (WGS) entry which is preliminary data.</text>
</comment>
<keyword evidence="6 8" id="KW-0496">Mitochondrion</keyword>
<dbReference type="PANTHER" id="PTHR12733">
    <property type="entry name" value="MITOCHONDRIAL ATP SYNTHASE B CHAIN"/>
    <property type="match status" value="1"/>
</dbReference>
<dbReference type="InterPro" id="IPR008688">
    <property type="entry name" value="ATP_synth_Bsub_B/MI25"/>
</dbReference>
<dbReference type="GO" id="GO:0005743">
    <property type="term" value="C:mitochondrial inner membrane"/>
    <property type="evidence" value="ECO:0007669"/>
    <property type="project" value="UniProtKB-SubCell"/>
</dbReference>
<evidence type="ECO:0000256" key="3">
    <source>
        <dbReference type="ARBA" id="ARBA00022781"/>
    </source>
</evidence>
<proteinExistence type="inferred from homology"/>
<keyword evidence="2 8" id="KW-0138">CF(0)</keyword>
<comment type="function">
    <text evidence="8">Subunit b, of the mitochondrial membrane ATP synthase complex (F(1)F(0) ATP synthase or Complex V) that produces ATP from ADP in the presence of a proton gradient across the membrane which is generated by electron transport complexes of the respiratory chain. ATP synthase complex consist of a soluble F(1) head domain - the catalytic core - and a membrane F(1) domain - the membrane proton channel. These two domains are linked by a central stalk rotating inside the F(1) region and a stationary peripheral stalk. During catalysis, ATP synthesis in the catalytic domain of F(1) is coupled via a rotary mechanism of the central stalk subunits to proton translocation. In vivo, can only synthesize ATP although its ATP hydrolase activity can be activated artificially in vitro. Part of the complex F(0) domain. Part of the complex F(0) domain and the peripheric stalk, which acts as a stator to hold the catalytic alpha(3)beta(3) subcomplex and subunit a/ATP6 static relative to the rotary elements.</text>
</comment>
<keyword evidence="5 8" id="KW-0406">Ion transport</keyword>
<keyword evidence="1 8" id="KW-0813">Transport</keyword>
<evidence type="ECO:0000256" key="4">
    <source>
        <dbReference type="ARBA" id="ARBA00022792"/>
    </source>
</evidence>
<comment type="similarity">
    <text evidence="8">Belongs to the eukaryotic ATPase B chain family.</text>
</comment>
<organism evidence="9 10">
    <name type="scientific">Moniliophthora roreri</name>
    <name type="common">Frosty pod rot fungus</name>
    <name type="synonym">Monilia roreri</name>
    <dbReference type="NCBI Taxonomy" id="221103"/>
    <lineage>
        <taxon>Eukaryota</taxon>
        <taxon>Fungi</taxon>
        <taxon>Dikarya</taxon>
        <taxon>Basidiomycota</taxon>
        <taxon>Agaricomycotina</taxon>
        <taxon>Agaricomycetes</taxon>
        <taxon>Agaricomycetidae</taxon>
        <taxon>Agaricales</taxon>
        <taxon>Marasmiineae</taxon>
        <taxon>Marasmiaceae</taxon>
        <taxon>Moniliophthora</taxon>
    </lineage>
</organism>
<keyword evidence="4 8" id="KW-0999">Mitochondrion inner membrane</keyword>